<dbReference type="AlphaFoldDB" id="A0A9Q0RJS8"/>
<keyword evidence="3" id="KW-0808">Transferase</keyword>
<evidence type="ECO:0000313" key="5">
    <source>
        <dbReference type="EMBL" id="KAJ6217059.1"/>
    </source>
</evidence>
<keyword evidence="2" id="KW-0328">Glycosyltransferase</keyword>
<proteinExistence type="inferred from homology"/>
<dbReference type="Gene3D" id="3.40.50.2000">
    <property type="entry name" value="Glycogen Phosphorylase B"/>
    <property type="match status" value="2"/>
</dbReference>
<dbReference type="PANTHER" id="PTHR48043:SF145">
    <property type="entry name" value="FI06409P-RELATED"/>
    <property type="match status" value="1"/>
</dbReference>
<name>A0A9Q0RJS8_BLOTA</name>
<comment type="caution">
    <text evidence="5">The sequence shown here is derived from an EMBL/GenBank/DDBJ whole genome shotgun (WGS) entry which is preliminary data.</text>
</comment>
<dbReference type="InterPro" id="IPR007235">
    <property type="entry name" value="Glyco_trans_28_C"/>
</dbReference>
<dbReference type="InterPro" id="IPR002213">
    <property type="entry name" value="UDP_glucos_trans"/>
</dbReference>
<evidence type="ECO:0000256" key="2">
    <source>
        <dbReference type="ARBA" id="ARBA00022676"/>
    </source>
</evidence>
<evidence type="ECO:0000259" key="4">
    <source>
        <dbReference type="Pfam" id="PF04101"/>
    </source>
</evidence>
<dbReference type="InterPro" id="IPR050271">
    <property type="entry name" value="UDP-glycosyltransferase"/>
</dbReference>
<dbReference type="Proteomes" id="UP001142055">
    <property type="component" value="Chromosome 3"/>
</dbReference>
<feature type="domain" description="Glycosyl transferase family 28 C-terminal" evidence="4">
    <location>
        <begin position="275"/>
        <end position="365"/>
    </location>
</feature>
<organism evidence="5 6">
    <name type="scientific">Blomia tropicalis</name>
    <name type="common">Mite</name>
    <dbReference type="NCBI Taxonomy" id="40697"/>
    <lineage>
        <taxon>Eukaryota</taxon>
        <taxon>Metazoa</taxon>
        <taxon>Ecdysozoa</taxon>
        <taxon>Arthropoda</taxon>
        <taxon>Chelicerata</taxon>
        <taxon>Arachnida</taxon>
        <taxon>Acari</taxon>
        <taxon>Acariformes</taxon>
        <taxon>Sarcoptiformes</taxon>
        <taxon>Astigmata</taxon>
        <taxon>Glycyphagoidea</taxon>
        <taxon>Echimyopodidae</taxon>
        <taxon>Blomia</taxon>
    </lineage>
</organism>
<dbReference type="Pfam" id="PF04101">
    <property type="entry name" value="Glyco_tran_28_C"/>
    <property type="match status" value="1"/>
</dbReference>
<dbReference type="GO" id="GO:0016758">
    <property type="term" value="F:hexosyltransferase activity"/>
    <property type="evidence" value="ECO:0007669"/>
    <property type="project" value="InterPro"/>
</dbReference>
<keyword evidence="6" id="KW-1185">Reference proteome</keyword>
<reference evidence="5" key="1">
    <citation type="submission" date="2022-12" db="EMBL/GenBank/DDBJ databases">
        <title>Genome assemblies of Blomia tropicalis.</title>
        <authorList>
            <person name="Cui Y."/>
        </authorList>
    </citation>
    <scope>NUCLEOTIDE SEQUENCE</scope>
    <source>
        <tissue evidence="5">Adult mites</tissue>
    </source>
</reference>
<dbReference type="CDD" id="cd03784">
    <property type="entry name" value="GT1_Gtf-like"/>
    <property type="match status" value="1"/>
</dbReference>
<evidence type="ECO:0000256" key="3">
    <source>
        <dbReference type="ARBA" id="ARBA00022679"/>
    </source>
</evidence>
<protein>
    <recommendedName>
        <fullName evidence="4">Glycosyl transferase family 28 C-terminal domain-containing protein</fullName>
    </recommendedName>
</protein>
<dbReference type="SUPFAM" id="SSF53756">
    <property type="entry name" value="UDP-Glycosyltransferase/glycogen phosphorylase"/>
    <property type="match status" value="1"/>
</dbReference>
<gene>
    <name evidence="5" type="ORF">RDWZM_008216</name>
</gene>
<accession>A0A9Q0RJS8</accession>
<evidence type="ECO:0000313" key="6">
    <source>
        <dbReference type="Proteomes" id="UP001142055"/>
    </source>
</evidence>
<dbReference type="GO" id="GO:0008194">
    <property type="term" value="F:UDP-glycosyltransferase activity"/>
    <property type="evidence" value="ECO:0007669"/>
    <property type="project" value="InterPro"/>
</dbReference>
<dbReference type="EMBL" id="JAPWDV010000003">
    <property type="protein sequence ID" value="KAJ6217059.1"/>
    <property type="molecule type" value="Genomic_DNA"/>
</dbReference>
<comment type="similarity">
    <text evidence="1">Belongs to the UDP-glycosyltransferase family.</text>
</comment>
<sequence length="390" mass="45214">MKSLTILATPINAVGHVNAVSGALKSLLSRGHRVIFVVEEAFEGKLSLLGYEEEIYRIKKDNDTKNPGESIGKLFFDNKMIGDFSVWEKVENMALIFHGDNYHEEVKTMDIAVKKQLKRFPSNGNRDKYDEFNRLRRKFFYSSKSNDLIERLGYQRYPDDNILTDSNILTVYGYPNEINYPYIKNKNWFNLEVFNKRPPKLEDSLNHFIPDEFFNSTLNGKWTGKWIYLSMGSMGSFDLDLMSRLIESLKNTPHKYIVSKGPRHNEYSLPENMYGDRYLPQTSIIPFVDLVISHGGNNTVTEVFAVGKPLIILPLFGDQFDNAQRLHETGYGIRLEPYKFTAEQLITAIDKLLYDQTLLDKLKRASERIQNENRHDMLADKIEELILVQK</sequence>
<evidence type="ECO:0000256" key="1">
    <source>
        <dbReference type="ARBA" id="ARBA00009995"/>
    </source>
</evidence>
<dbReference type="PANTHER" id="PTHR48043">
    <property type="entry name" value="EG:EG0003.4 PROTEIN-RELATED"/>
    <property type="match status" value="1"/>
</dbReference>